<sequence>MPLIEKKFPVDLLNTDDAPHVVPKDAAVFMRNIRFNSSLDGKAGYFENIISNKKITNNVIPDDSVCVGSGSDLTGRFIIWFTHCLSNPDNDQINLYDTEAEQYWLVARTNMGAQGNITGGLRFTQNNYISSIEIVNNILIWTEKDKFPRKLHLGAAIRAANPAALDTPFYDGWQYDWTNTDQNDTLLENISLIVKPPSYPPTIIKTLDEAYTNNFIRNESFQFAYQFVYYSNEESTLSPFSTSSLINSKFQAEGNCIDVRMSNIEFPLAQGIRMIRLYVKVASTQKMFVVKTWDKEIPEEAVEIDNIILGQLVFRFYGQQLGTVLDDVVAVKPFDSVPLTSSCVTSGRNRIFLGDNVEGYGTPKTTSFDLQLSPAEEIRDINDYLAKKNVYEVLIHGHYRTGFLNWNRYTIGVLVIKIDELPSNKGYYLLPNSWIVANTTPPNIPPYVGYATPAAASMGSYLSSSTLFPLQYDYDTPIFLSSLIFLGATPSQTYEELRRRVFPSGRSGITSANMWMAQDLEVQIRDLIGDALEIIALPAILHDAEYEAGIVFFDRYLRKCGVASKDAKVQTPVRTYEVETIIPSLEWTVDNTNSVNEIPDWAEFYAPVIRRNKRTTFFITGVSDTVRYGQADPDGTHVFAKKEPSGDDTPYLTPNISTTYIGIDTSIMVNSGIGYSYSEGDYCYLFEKDSTNVYRLTVRGQQGKYILLEYSNIGNLENKQFIFEIYTPNKATAEDLFYEVGQMYPIFQAHLPERKYSVLSGLFLPDTYVLPRQGELSGVYYAYAMSPNDSLYQRWDTHFGRANVITKIGQVYKPGNISFSNIFAPGTKVNGLNSFEALNEVNIPVEMGAVKRLILTSKVQREGTVMVVICERQTASIYLSENEMADQEGSAFVVRSENVLGKINVLRGDYGTFHPESAKCFNENIFWFDRRTGAFVKYGGNGLFPFSDLKLKQLAFKLAKWIENHDKENENKVLLIGGIDPYHKEYLAARVIPGEDSPISCPNPTGLTITPSPIDDNAERVIISWNFSGNPLFEIQIFETESGIELVDIKDFNSPSSPAQLIIDSSVFGVEYTVKVRAKCYDGVYSEWLTQTYSLVEPCRPAYVDPDTEMPGGIVDSPYSFTFPVTGSPVITVTDSTTPGWLTVATSGDPVNAVGVSGTPPAPGTYSVSFTVTNDCGSSTYTGSFVVEDTPEGDNNSQIILNEESGLLITVSVTYNGFTVVDHVAVAAGTPYSFYMPETSYADIIVTLHTPPAFPVIDIENDGVITLPVEVNYDNSKFINVTTIGGININIH</sequence>
<accession>A0ABW6ABM0</accession>
<name>A0ABW6ABM0_9BACT</name>
<dbReference type="InterPro" id="IPR013783">
    <property type="entry name" value="Ig-like_fold"/>
</dbReference>
<dbReference type="Gene3D" id="2.60.40.10">
    <property type="entry name" value="Immunoglobulins"/>
    <property type="match status" value="1"/>
</dbReference>
<dbReference type="Proteomes" id="UP001597511">
    <property type="component" value="Unassembled WGS sequence"/>
</dbReference>
<reference evidence="2" key="1">
    <citation type="journal article" date="2019" name="Int. J. Syst. Evol. Microbiol.">
        <title>The Global Catalogue of Microorganisms (GCM) 10K type strain sequencing project: providing services to taxonomists for standard genome sequencing and annotation.</title>
        <authorList>
            <consortium name="The Broad Institute Genomics Platform"/>
            <consortium name="The Broad Institute Genome Sequencing Center for Infectious Disease"/>
            <person name="Wu L."/>
            <person name="Ma J."/>
        </authorList>
    </citation>
    <scope>NUCLEOTIDE SEQUENCE [LARGE SCALE GENOMIC DNA]</scope>
    <source>
        <strain evidence="2">KCTC 23299</strain>
    </source>
</reference>
<keyword evidence="2" id="KW-1185">Reference proteome</keyword>
<dbReference type="RefSeq" id="WP_386103382.1">
    <property type="nucleotide sequence ID" value="NZ_JBHUOZ010000003.1"/>
</dbReference>
<evidence type="ECO:0000313" key="1">
    <source>
        <dbReference type="EMBL" id="MFD2922051.1"/>
    </source>
</evidence>
<organism evidence="1 2">
    <name type="scientific">Terrimonas rubra</name>
    <dbReference type="NCBI Taxonomy" id="1035890"/>
    <lineage>
        <taxon>Bacteria</taxon>
        <taxon>Pseudomonadati</taxon>
        <taxon>Bacteroidota</taxon>
        <taxon>Chitinophagia</taxon>
        <taxon>Chitinophagales</taxon>
        <taxon>Chitinophagaceae</taxon>
        <taxon>Terrimonas</taxon>
    </lineage>
</organism>
<protein>
    <submittedName>
        <fullName evidence="1">Ig domain-containing protein</fullName>
    </submittedName>
</protein>
<comment type="caution">
    <text evidence="1">The sequence shown here is derived from an EMBL/GenBank/DDBJ whole genome shotgun (WGS) entry which is preliminary data.</text>
</comment>
<proteinExistence type="predicted"/>
<dbReference type="EMBL" id="JBHUOZ010000003">
    <property type="protein sequence ID" value="MFD2922051.1"/>
    <property type="molecule type" value="Genomic_DNA"/>
</dbReference>
<evidence type="ECO:0000313" key="2">
    <source>
        <dbReference type="Proteomes" id="UP001597511"/>
    </source>
</evidence>
<gene>
    <name evidence="1" type="ORF">ACFS6H_20185</name>
</gene>